<dbReference type="AlphaFoldDB" id="A0A1H6G684"/>
<proteinExistence type="predicted"/>
<gene>
    <name evidence="1" type="ORF">SAMN04487967_3608</name>
</gene>
<dbReference type="EMBL" id="FNWL01000006">
    <property type="protein sequence ID" value="SEH18082.1"/>
    <property type="molecule type" value="Genomic_DNA"/>
</dbReference>
<dbReference type="Proteomes" id="UP000199112">
    <property type="component" value="Unassembled WGS sequence"/>
</dbReference>
<protein>
    <submittedName>
        <fullName evidence="1">Uncharacterized protein</fullName>
    </submittedName>
</protein>
<name>A0A1H6G684_9EURY</name>
<sequence length="174" mass="20120">MFRRLLTLYIGRRWRTFCGLEREEFVELATEALEDLGYEYSLEELETTDGERFMLGAGETGDEITVESPVPFTIQTVTAKSNPGVGFALKFFSPEEEREEMTSGACVVDLRDIDNTTRPYIARFVQRMVDLSDHPPWKVTHHVGFRLAFLLRWKIRVLWTYWLGVDQESVSDAA</sequence>
<accession>A0A1H6G684</accession>
<reference evidence="2" key="1">
    <citation type="submission" date="2016-10" db="EMBL/GenBank/DDBJ databases">
        <authorList>
            <person name="Varghese N."/>
            <person name="Submissions S."/>
        </authorList>
    </citation>
    <scope>NUCLEOTIDE SEQUENCE [LARGE SCALE GENOMIC DNA]</scope>
    <source>
        <strain evidence="2">CGMCC 1.8981</strain>
    </source>
</reference>
<organism evidence="1 2">
    <name type="scientific">Natronorubrum sediminis</name>
    <dbReference type="NCBI Taxonomy" id="640943"/>
    <lineage>
        <taxon>Archaea</taxon>
        <taxon>Methanobacteriati</taxon>
        <taxon>Methanobacteriota</taxon>
        <taxon>Stenosarchaea group</taxon>
        <taxon>Halobacteria</taxon>
        <taxon>Halobacteriales</taxon>
        <taxon>Natrialbaceae</taxon>
        <taxon>Natronorubrum</taxon>
    </lineage>
</organism>
<evidence type="ECO:0000313" key="1">
    <source>
        <dbReference type="EMBL" id="SEH18082.1"/>
    </source>
</evidence>
<evidence type="ECO:0000313" key="2">
    <source>
        <dbReference type="Proteomes" id="UP000199112"/>
    </source>
</evidence>
<dbReference type="RefSeq" id="WP_090508342.1">
    <property type="nucleotide sequence ID" value="NZ_FNWL01000006.1"/>
</dbReference>
<keyword evidence="2" id="KW-1185">Reference proteome</keyword>
<dbReference type="OrthoDB" id="194112at2157"/>